<accession>A0ACB9MBM1</accession>
<gene>
    <name evidence="1" type="ORF">MLD38_035082</name>
</gene>
<comment type="caution">
    <text evidence="1">The sequence shown here is derived from an EMBL/GenBank/DDBJ whole genome shotgun (WGS) entry which is preliminary data.</text>
</comment>
<dbReference type="EMBL" id="CM042889">
    <property type="protein sequence ID" value="KAI4321734.1"/>
    <property type="molecule type" value="Genomic_DNA"/>
</dbReference>
<dbReference type="Proteomes" id="UP001057402">
    <property type="component" value="Chromosome 10"/>
</dbReference>
<name>A0ACB9MBM1_9MYRT</name>
<protein>
    <submittedName>
        <fullName evidence="1">Uncharacterized protein</fullName>
    </submittedName>
</protein>
<reference evidence="2" key="1">
    <citation type="journal article" date="2023" name="Front. Plant Sci.">
        <title>Chromosomal-level genome assembly of Melastoma candidum provides insights into trichome evolution.</title>
        <authorList>
            <person name="Zhong Y."/>
            <person name="Wu W."/>
            <person name="Sun C."/>
            <person name="Zou P."/>
            <person name="Liu Y."/>
            <person name="Dai S."/>
            <person name="Zhou R."/>
        </authorList>
    </citation>
    <scope>NUCLEOTIDE SEQUENCE [LARGE SCALE GENOMIC DNA]</scope>
</reference>
<evidence type="ECO:0000313" key="1">
    <source>
        <dbReference type="EMBL" id="KAI4321734.1"/>
    </source>
</evidence>
<evidence type="ECO:0000313" key="2">
    <source>
        <dbReference type="Proteomes" id="UP001057402"/>
    </source>
</evidence>
<sequence>MSVEKTFVDTYNLLFFCEDSSFHASSTSGSNAAGNQAEVFTISCEDSSFHASSTSGSNAAGNQAEVFTISCEDSSFHASSTSGSNAAGNQAEVFTISCEDSSFHASSTSGSNAAGNQAEVFTISCEDSSFHASSTSGSNAAGNQAEVFTISCEDSSFHASSTSGSNAAGNQAEVFTISCEDSSFHASSTSGSNAAGNQAEVFTISCEDSSFHASSTSGSNAAGNQAEVFTISCEDSSFHASSTSGSNAAGNQAESDSYLLSKHQKPLPLPPPLLKENPRNRKGNKIRSLLWSCDQNPYWRIGFTLKRPVTKGVPCGDAIRANLGKTGDDLLDGFLDCFAEVAVALSGRMSYYSVPNLVVDTTSRLAQWRINDLSSACTCLKSDPFKLGPWNWNLFLEKNRVLYVKLFPEPSAFTRASPPVASFVIRIVSLDGGNRKILAHPQVTDKEIKCRDDFVWAVDVPLRGRLIIDVEFLDLKARTVMQGDEPCSIWAEGPAQKTSNDTSLSTLGRMLKEGIHTDIVVNASDGSIGAHRAVLASRSAVFRSMFSYDLKEKELSAIDISDMSIEACEVFLKYIYGNIQHGDFLTHRLSLLRAADKYDIPELKEACHESLLEDIDTTNVLGRLQYAWLFSLDKLQSRCMLYLVKFGKIFDIRDDFTSFMKSADRELVAEVFNEVLSVWRGS</sequence>
<keyword evidence="2" id="KW-1185">Reference proteome</keyword>
<organism evidence="1 2">
    <name type="scientific">Melastoma candidum</name>
    <dbReference type="NCBI Taxonomy" id="119954"/>
    <lineage>
        <taxon>Eukaryota</taxon>
        <taxon>Viridiplantae</taxon>
        <taxon>Streptophyta</taxon>
        <taxon>Embryophyta</taxon>
        <taxon>Tracheophyta</taxon>
        <taxon>Spermatophyta</taxon>
        <taxon>Magnoliopsida</taxon>
        <taxon>eudicotyledons</taxon>
        <taxon>Gunneridae</taxon>
        <taxon>Pentapetalae</taxon>
        <taxon>rosids</taxon>
        <taxon>malvids</taxon>
        <taxon>Myrtales</taxon>
        <taxon>Melastomataceae</taxon>
        <taxon>Melastomatoideae</taxon>
        <taxon>Melastomateae</taxon>
        <taxon>Melastoma</taxon>
    </lineage>
</organism>
<proteinExistence type="predicted"/>